<dbReference type="InterPro" id="IPR035992">
    <property type="entry name" value="Ricin_B-like_lectins"/>
</dbReference>
<dbReference type="InterPro" id="IPR008979">
    <property type="entry name" value="Galactose-bd-like_sf"/>
</dbReference>
<feature type="domain" description="Fibronectin type-III" evidence="7">
    <location>
        <begin position="1267"/>
        <end position="1355"/>
    </location>
</feature>
<dbReference type="PROSITE" id="PS00659">
    <property type="entry name" value="GLYCOSYL_HYDROL_F5"/>
    <property type="match status" value="1"/>
</dbReference>
<feature type="region of interest" description="Disordered" evidence="6">
    <location>
        <begin position="1"/>
        <end position="34"/>
    </location>
</feature>
<dbReference type="SUPFAM" id="SSF49265">
    <property type="entry name" value="Fibronectin type III"/>
    <property type="match status" value="3"/>
</dbReference>
<evidence type="ECO:0000256" key="1">
    <source>
        <dbReference type="ARBA" id="ARBA00004613"/>
    </source>
</evidence>
<dbReference type="GO" id="GO:0005576">
    <property type="term" value="C:extracellular region"/>
    <property type="evidence" value="ECO:0007669"/>
    <property type="project" value="UniProtKB-SubCell"/>
</dbReference>
<dbReference type="InterPro" id="IPR013783">
    <property type="entry name" value="Ig-like_fold"/>
</dbReference>
<name>A0A5C6AKU1_9BACT</name>
<sequence>MAKRSRNPKRWRGSAALQNSRRLSAHGSGQERPSFEPLEQRLVLSAAPVQLSATWSAEAALFGDYNRDGAVDAADYTVWRDAFGGVQTPGEGADGSGDGRVDEQDHAFWSANYGADSAEGRVELAWEAAPGATSYNVKRSATPDGPYSTIATGVIGDRFSDPAPPGVEHYYVITAIVDGVESEVSNVATPPRVLQAEDATLSGAVEASVGSGFFGDGYVSYTSATGGYIEWTVSAAERGQHGLGFRYALDSTLSRSLELSVNGQLINPEFIFGTSGDGSNWKELTASTLLEAGANTIRLTTTGLGGGAFDQLTVTPLIHQTPAESNLRRPISPEQPMWLVHIDTWNYADPQKIIDLIPEDLRPYVVMNISLSISHDAETSQFQVAEYGYEIAKSWLRVCAENQMWAVIQHSSGGFAQFSDFDLSVYEEFYRDYPNLIGFSYAEQFWGFDDSNDPLSAKWTDRMAHFANLLELSNQYGGYLIVSWCGNQWNESINPIAMMKRSPDFAQAARDYTENYILFEKYTQQSYQLDMESVTLGAYLSGYSGNYGIRYDDTGWTDADGNHENFTLVTGAAPQLEHALLTGQTVVDGPELIWTQNFYETNRIPAGNGYTQRNWDTFSQFDNVSFDLFRKVLDGTVRIPTREEVIERTKVVVINDIDSGTPEQVYASPQTLFEGVYAVDGNYENNKSFFKSSGRYPTIPTVFDLDDDLAQTFEVQIDRSDYNTIWPTLGDKVDDLNALFPEEYTGDLYAGRHENAWVVYNPFKTGQTASASIPLKYNTSDRMELTFSQYTTGIVKEHADSLSFYLNNYDNVIDTGLKTDTIKIYGATSEPSWSYADRASHQASVVTSDWTDGVFTLTVEHNGAIDITVNAAGAAVDRLTEFTPATIIAPDRPLAYTGPLQHEAEVFDYRNINNVTTAGQWGSIRNYTGQGYLNFGTSSSAAVRDTFSVLKDGVFELETRYSVTGSTVTTVDVYVNGVFAGTPTFTPTASTSDWAVTTLEVSLTEGENTIELRARSTGASNLYLDNIVLVPTADGSGLVIEEGAPSFAGVDGVIEASQPGYNGAGYANTQNVAGASVDWVLDLDASTVKSFTFRYAGAGNQTADLVVNGVTVASDIQFTSTGSLSEWGLVTAYASVPEGVSAIELVATSATGLPNLDHLELVGGATWSPGDSPFMPVGVSVTGATASQIDLEWWPSPGADSYDVLRATGDGAYTTIATGVTATDYSDAGLQELTDYHYVVVAVNANGPSTASASVVATTKTTQPPAAPGGLAAVALAFNEASLSWTASPGAESYTVKRATSIGGPYVTVAIGVTGVSFADTGLFADSTYYYVVSAVNDVGEGLASVEASVATPASAMLEPVADTYVRDGGSVNSNFGADTTLVVKNDGGAGFTRNTFLRFDVSDLADASSVLLSLTPFQIDSGDPMWVELVVDDSWSETGATWNNQPSGTGTALAVVSGFVVGQQKTIDIISAVLSEAAGDGVLSLRLSMPNVGNNYIGFHSSESVAAGTRPQLLATLPNAGAPAPGTPTGLDATATIATRIDLAWTPTPGAKSYNVYRSTVGGGPYELIAAGAPAGSYSDDSLEAGTTYYYRVSAINGAGESSLSSETSATPVPGPLIVEAEDAFLSGAVVGTEWLGFTGSGYADFVTPTGDYVEWTIAAPTAGNFEFAFRYANGDSADRPLRLTVNGEILVSGMGFAPTGGWDSYTSVTAQVILTEGANTVRLTAIGSSGGNLDQLTVTPITEGIGRITAATVGDAGQAGHAALATFDAPAAVVAAPRGRPILNAGGTTFVADNGALLRGPFASTEWGNPPPLSNVQQIKNYGANAVHLYGEVFDPNYQSGVPGSGTAPGYALSRIDQMVQMTRDEGLYLVLTIGNGGNNGSFNYDYVMDFWSLYANRYKDETHVIFEVQNEPHAWSTPYPDAALQMQADAYTLIRSLAPETPILLFSIAVLGDGASALADINEVSQAASIDWTNTGVAFHGYAGMSTIPAVEMLIDAGYPVFMTEVAGEEWGSQDHGLVVEQISEYERLRISWLTFQHIPPNFISSSIFAPETYSDLIDRAGISWTPDFGTFPAQRGVYGNGGLPRVTAGLSGTLRIEAESFDTGAQGVAYSDTDAVNVGGALRTDVGVDIELTDDRNGDFNLTDTQAGEWLEYTINVREPGYYTLRLRVASASSGAVRLLLHEDDKTGVWQLPATGGDQNWTTVEREVYLEPGRQKVRLEVVTGGFNLNWIELAPSTAGPLPNGIYKLVNRNSGLALERGTSQGSDVVVQNEYTGSANERWSLVHRGAGQYSIVSAAASNSTWSNTYAPVFSQEGDDPLGLTPWGFDNASARRFILAPAGDGFFNIIVADEGGSVGMAGGSTELGDFAQFLQRSDGAEQQWAIVSPSTPSFPTGQTATWSSDAATPGDYNGDGVVNAADYTVWRDNQGAATATPGQGADGDGDGMVDSDDHRFWADNYGGSVPARRVELSWSSSLGATTYNVSRAPNAGGPYVAIATAVTGTRFSDPAPEEGDYYYVVSAVGPGGESLISSEALAKNERFFQEAGGVVSMEAENGTRGGRWTTGDDTSASGDAYIEVDPAYNHTGSSPAGTSDEFVVRYNFNISAGGDYGFWFRLLSNSAEDDSFFWRLDNGSWNLENNRSGVGAWFSTDNAQVNSLGAGDHVLEISYRENGTRLDKFVLQLDNLADPTGDGPAESLAPPTPGGLVATTTSSSQIDLTWSASPNAASYNVHRSTIDGGSYSVIATGVTATGYSDTGLVSSTDYYYVVNAVNAFGESLKSAQASATTDGSGIGRIVATESDPETQAVGRTAPVVIGGRFAAPRGLTARFTPSDVSSNDFESLLLTASLRDEALQSADLVNSDFVGDPVPISPDDDSAEEASTWLDELASDLVIAW</sequence>
<feature type="domain" description="CBM6" evidence="8">
    <location>
        <begin position="192"/>
        <end position="315"/>
    </location>
</feature>
<dbReference type="Pfam" id="PF08307">
    <property type="entry name" value="Glyco_hydro_98C"/>
    <property type="match status" value="1"/>
</dbReference>
<feature type="domain" description="CBM6" evidence="8">
    <location>
        <begin position="900"/>
        <end position="1030"/>
    </location>
</feature>
<dbReference type="SUPFAM" id="SSF51445">
    <property type="entry name" value="(Trans)glycosidases"/>
    <property type="match status" value="1"/>
</dbReference>
<dbReference type="Gene3D" id="2.80.10.50">
    <property type="match status" value="1"/>
</dbReference>
<evidence type="ECO:0000313" key="10">
    <source>
        <dbReference type="Proteomes" id="UP000317421"/>
    </source>
</evidence>
<feature type="domain" description="CBM6" evidence="8">
    <location>
        <begin position="2098"/>
        <end position="2238"/>
    </location>
</feature>
<dbReference type="CDD" id="cd00063">
    <property type="entry name" value="FN3"/>
    <property type="match status" value="4"/>
</dbReference>
<dbReference type="Pfam" id="PF03422">
    <property type="entry name" value="CBM_6"/>
    <property type="match status" value="3"/>
</dbReference>
<dbReference type="InterPro" id="IPR013190">
    <property type="entry name" value="GH98_C"/>
</dbReference>
<keyword evidence="3" id="KW-0732">Signal</keyword>
<dbReference type="SUPFAM" id="SSF50370">
    <property type="entry name" value="Ricin B-like lectins"/>
    <property type="match status" value="1"/>
</dbReference>
<dbReference type="EMBL" id="SJPR01000001">
    <property type="protein sequence ID" value="TWU00270.1"/>
    <property type="molecule type" value="Genomic_DNA"/>
</dbReference>
<dbReference type="GO" id="GO:0052761">
    <property type="term" value="F:exo-1,4-beta-D-glucosaminidase activity"/>
    <property type="evidence" value="ECO:0007669"/>
    <property type="project" value="UniProtKB-EC"/>
</dbReference>
<dbReference type="Gene3D" id="3.20.20.80">
    <property type="entry name" value="Glycosidases"/>
    <property type="match status" value="2"/>
</dbReference>
<dbReference type="SUPFAM" id="SSF63446">
    <property type="entry name" value="Type I dockerin domain"/>
    <property type="match status" value="2"/>
</dbReference>
<dbReference type="OrthoDB" id="221687at2"/>
<dbReference type="InterPro" id="IPR013191">
    <property type="entry name" value="GH98_central"/>
</dbReference>
<dbReference type="InterPro" id="IPR036439">
    <property type="entry name" value="Dockerin_dom_sf"/>
</dbReference>
<dbReference type="Pfam" id="PF14200">
    <property type="entry name" value="RicinB_lectin_2"/>
    <property type="match status" value="1"/>
</dbReference>
<evidence type="ECO:0000256" key="6">
    <source>
        <dbReference type="SAM" id="MobiDB-lite"/>
    </source>
</evidence>
<dbReference type="PANTHER" id="PTHR47135">
    <property type="entry name" value="FIBRONECTIN TYPE III DOMAIN-CONTAINING PROTEIN 7"/>
    <property type="match status" value="1"/>
</dbReference>
<dbReference type="InterPro" id="IPR055372">
    <property type="entry name" value="CBM96"/>
</dbReference>
<dbReference type="InterPro" id="IPR036116">
    <property type="entry name" value="FN3_sf"/>
</dbReference>
<accession>A0A5C6AKU1</accession>
<evidence type="ECO:0000259" key="7">
    <source>
        <dbReference type="PROSITE" id="PS50853"/>
    </source>
</evidence>
<dbReference type="NCBIfam" id="NF033679">
    <property type="entry name" value="DNRLRE_dom"/>
    <property type="match status" value="1"/>
</dbReference>
<dbReference type="EC" id="3.2.1.165" evidence="9"/>
<keyword evidence="4 9" id="KW-0378">Hydrolase</keyword>
<dbReference type="GO" id="GO:0000272">
    <property type="term" value="P:polysaccharide catabolic process"/>
    <property type="evidence" value="ECO:0007669"/>
    <property type="project" value="InterPro"/>
</dbReference>
<evidence type="ECO:0000313" key="9">
    <source>
        <dbReference type="EMBL" id="TWU00270.1"/>
    </source>
</evidence>
<dbReference type="InterPro" id="IPR018087">
    <property type="entry name" value="Glyco_hydro_5_CS"/>
</dbReference>
<dbReference type="Gene3D" id="2.60.120.260">
    <property type="entry name" value="Galactose-binding domain-like"/>
    <property type="match status" value="6"/>
</dbReference>
<gene>
    <name evidence="9" type="primary">csxA</name>
    <name evidence="9" type="ORF">Pla108_12180</name>
</gene>
<dbReference type="Gene3D" id="1.10.1330.10">
    <property type="entry name" value="Dockerin domain"/>
    <property type="match status" value="2"/>
</dbReference>
<dbReference type="SUPFAM" id="SSF49785">
    <property type="entry name" value="Galactose-binding domain-like"/>
    <property type="match status" value="5"/>
</dbReference>
<dbReference type="Gene3D" id="2.60.220.10">
    <property type="entry name" value="Polysaccharide lyase family 8-like, C-terminal"/>
    <property type="match status" value="1"/>
</dbReference>
<dbReference type="InterPro" id="IPR053786">
    <property type="entry name" value="LEPRxLL_CS"/>
</dbReference>
<comment type="subcellular location">
    <subcellularLocation>
        <location evidence="1">Secreted</location>
    </subcellularLocation>
</comment>
<comment type="caution">
    <text evidence="9">The sequence shown here is derived from an EMBL/GenBank/DDBJ whole genome shotgun (WGS) entry which is preliminary data.</text>
</comment>
<reference evidence="9 10" key="1">
    <citation type="submission" date="2019-02" db="EMBL/GenBank/DDBJ databases">
        <title>Deep-cultivation of Planctomycetes and their phenomic and genomic characterization uncovers novel biology.</title>
        <authorList>
            <person name="Wiegand S."/>
            <person name="Jogler M."/>
            <person name="Boedeker C."/>
            <person name="Pinto D."/>
            <person name="Vollmers J."/>
            <person name="Rivas-Marin E."/>
            <person name="Kohn T."/>
            <person name="Peeters S.H."/>
            <person name="Heuer A."/>
            <person name="Rast P."/>
            <person name="Oberbeckmann S."/>
            <person name="Bunk B."/>
            <person name="Jeske O."/>
            <person name="Meyerdierks A."/>
            <person name="Storesund J.E."/>
            <person name="Kallscheuer N."/>
            <person name="Luecker S."/>
            <person name="Lage O.M."/>
            <person name="Pohl T."/>
            <person name="Merkel B.J."/>
            <person name="Hornburger P."/>
            <person name="Mueller R.-W."/>
            <person name="Bruemmer F."/>
            <person name="Labrenz M."/>
            <person name="Spormann A.M."/>
            <person name="Op Den Camp H."/>
            <person name="Overmann J."/>
            <person name="Amann R."/>
            <person name="Jetten M.S.M."/>
            <person name="Mascher T."/>
            <person name="Medema M.H."/>
            <person name="Devos D.P."/>
            <person name="Kaster A.-K."/>
            <person name="Ovreas L."/>
            <person name="Rohde M."/>
            <person name="Galperin M.Y."/>
            <person name="Jogler C."/>
        </authorList>
    </citation>
    <scope>NUCLEOTIDE SEQUENCE [LARGE SCALE GENOMIC DNA]</scope>
    <source>
        <strain evidence="9 10">Pla108</strain>
    </source>
</reference>
<feature type="domain" description="CBM6" evidence="8">
    <location>
        <begin position="1038"/>
        <end position="1162"/>
    </location>
</feature>
<evidence type="ECO:0000256" key="5">
    <source>
        <dbReference type="ARBA" id="ARBA00023295"/>
    </source>
</evidence>
<feature type="domain" description="Fibronectin type-III" evidence="7">
    <location>
        <begin position="1175"/>
        <end position="1265"/>
    </location>
</feature>
<feature type="compositionally biased region" description="Basic residues" evidence="6">
    <location>
        <begin position="1"/>
        <end position="12"/>
    </location>
</feature>
<dbReference type="InterPro" id="IPR006584">
    <property type="entry name" value="Cellulose-bd_IV"/>
</dbReference>
<dbReference type="Pfam" id="PF24517">
    <property type="entry name" value="CBM96"/>
    <property type="match status" value="1"/>
</dbReference>
<keyword evidence="2" id="KW-0964">Secreted</keyword>
<dbReference type="RefSeq" id="WP_146443954.1">
    <property type="nucleotide sequence ID" value="NZ_SJPR01000001.1"/>
</dbReference>
<evidence type="ECO:0000256" key="2">
    <source>
        <dbReference type="ARBA" id="ARBA00022525"/>
    </source>
</evidence>
<dbReference type="NCBIfam" id="NF012209">
    <property type="entry name" value="LEPR-8K"/>
    <property type="match status" value="1"/>
</dbReference>
<dbReference type="InterPro" id="IPR003961">
    <property type="entry name" value="FN3_dom"/>
</dbReference>
<evidence type="ECO:0000256" key="4">
    <source>
        <dbReference type="ARBA" id="ARBA00022801"/>
    </source>
</evidence>
<dbReference type="PROSITE" id="PS50853">
    <property type="entry name" value="FN3"/>
    <property type="match status" value="4"/>
</dbReference>
<dbReference type="GO" id="GO:0030246">
    <property type="term" value="F:carbohydrate binding"/>
    <property type="evidence" value="ECO:0007669"/>
    <property type="project" value="InterPro"/>
</dbReference>
<keyword evidence="10" id="KW-1185">Reference proteome</keyword>
<evidence type="ECO:0000259" key="8">
    <source>
        <dbReference type="PROSITE" id="PS51175"/>
    </source>
</evidence>
<dbReference type="CDD" id="cd04082">
    <property type="entry name" value="CBM35_pectate_lyase-like"/>
    <property type="match status" value="1"/>
</dbReference>
<dbReference type="InterPro" id="IPR000772">
    <property type="entry name" value="Ricin_B_lectin"/>
</dbReference>
<dbReference type="InterPro" id="IPR011071">
    <property type="entry name" value="Lyase_8-like_C"/>
</dbReference>
<feature type="domain" description="CBM6" evidence="8">
    <location>
        <begin position="1618"/>
        <end position="1741"/>
    </location>
</feature>
<dbReference type="PROSITE" id="PS51175">
    <property type="entry name" value="CBM6"/>
    <property type="match status" value="5"/>
</dbReference>
<dbReference type="Proteomes" id="UP000317421">
    <property type="component" value="Unassembled WGS sequence"/>
</dbReference>
<dbReference type="SMART" id="SM00060">
    <property type="entry name" value="FN3"/>
    <property type="match status" value="4"/>
</dbReference>
<dbReference type="PANTHER" id="PTHR47135:SF3">
    <property type="entry name" value="FIBRONECTIN TYPE-III DOMAIN-CONTAINING PROTEIN"/>
    <property type="match status" value="1"/>
</dbReference>
<feature type="domain" description="Fibronectin type-III" evidence="7">
    <location>
        <begin position="2705"/>
        <end position="2793"/>
    </location>
</feature>
<dbReference type="SMART" id="SM00606">
    <property type="entry name" value="CBD_IV"/>
    <property type="match status" value="2"/>
</dbReference>
<feature type="domain" description="Fibronectin type-III" evidence="7">
    <location>
        <begin position="1525"/>
        <end position="1617"/>
    </location>
</feature>
<evidence type="ECO:0000256" key="3">
    <source>
        <dbReference type="ARBA" id="ARBA00022729"/>
    </source>
</evidence>
<dbReference type="Pfam" id="PF08306">
    <property type="entry name" value="Glyco_hydro_98M"/>
    <property type="match status" value="1"/>
</dbReference>
<dbReference type="CDD" id="cd04080">
    <property type="entry name" value="CBM6_cellulase-like"/>
    <property type="match status" value="1"/>
</dbReference>
<proteinExistence type="predicted"/>
<dbReference type="InterPro" id="IPR001547">
    <property type="entry name" value="Glyco_hydro_5"/>
</dbReference>
<keyword evidence="5 9" id="KW-0326">Glycosidase</keyword>
<dbReference type="Gene3D" id="2.60.40.10">
    <property type="entry name" value="Immunoglobulins"/>
    <property type="match status" value="6"/>
</dbReference>
<dbReference type="InterPro" id="IPR017853">
    <property type="entry name" value="GH"/>
</dbReference>
<dbReference type="Pfam" id="PF00150">
    <property type="entry name" value="Cellulase"/>
    <property type="match status" value="1"/>
</dbReference>
<dbReference type="InterPro" id="IPR005084">
    <property type="entry name" value="CBM6"/>
</dbReference>
<organism evidence="9 10">
    <name type="scientific">Botrimarina colliarenosi</name>
    <dbReference type="NCBI Taxonomy" id="2528001"/>
    <lineage>
        <taxon>Bacteria</taxon>
        <taxon>Pseudomonadati</taxon>
        <taxon>Planctomycetota</taxon>
        <taxon>Planctomycetia</taxon>
        <taxon>Pirellulales</taxon>
        <taxon>Lacipirellulaceae</taxon>
        <taxon>Botrimarina</taxon>
    </lineage>
</organism>
<protein>
    <submittedName>
        <fullName evidence="9">Exo-beta-D-glucosaminidase</fullName>
        <ecNumber evidence="9">3.2.1.165</ecNumber>
    </submittedName>
</protein>